<feature type="transmembrane region" description="Helical" evidence="6">
    <location>
        <begin position="413"/>
        <end position="440"/>
    </location>
</feature>
<evidence type="ECO:0000256" key="4">
    <source>
        <dbReference type="ARBA" id="ARBA00022989"/>
    </source>
</evidence>
<comment type="caution">
    <text evidence="7">The sequence shown here is derived from an EMBL/GenBank/DDBJ whole genome shotgun (WGS) entry which is preliminary data.</text>
</comment>
<gene>
    <name evidence="7" type="ORF">HXO58_07340</name>
</gene>
<feature type="transmembrane region" description="Helical" evidence="6">
    <location>
        <begin position="245"/>
        <end position="264"/>
    </location>
</feature>
<keyword evidence="5 6" id="KW-0472">Membrane</keyword>
<feature type="transmembrane region" description="Helical" evidence="6">
    <location>
        <begin position="33"/>
        <end position="53"/>
    </location>
</feature>
<feature type="transmembrane region" description="Helical" evidence="6">
    <location>
        <begin position="203"/>
        <end position="225"/>
    </location>
</feature>
<feature type="transmembrane region" description="Helical" evidence="6">
    <location>
        <begin position="472"/>
        <end position="498"/>
    </location>
</feature>
<feature type="transmembrane region" description="Helical" evidence="6">
    <location>
        <begin position="297"/>
        <end position="316"/>
    </location>
</feature>
<comment type="similarity">
    <text evidence="2">Belongs to the SLC13A/DASS transporter (TC 2.A.47) family. DIT1 subfamily.</text>
</comment>
<reference evidence="7" key="1">
    <citation type="submission" date="2020-04" db="EMBL/GenBank/DDBJ databases">
        <title>Deep metagenomics examines the oral microbiome during advanced dental caries in children, revealing novel taxa and co-occurrences with host molecules.</title>
        <authorList>
            <person name="Baker J.L."/>
            <person name="Morton J.T."/>
            <person name="Dinis M."/>
            <person name="Alvarez R."/>
            <person name="Tran N.C."/>
            <person name="Knight R."/>
            <person name="Edlund A."/>
        </authorList>
    </citation>
    <scope>NUCLEOTIDE SEQUENCE</scope>
    <source>
        <strain evidence="7">JCVI_29_bin.11</strain>
    </source>
</reference>
<sequence>MTQSTNTAAAAVASNPEVNGQEVSAARKQRNKLILHVAIILVATLAIWFVPAPEGVDPRGMHMLAIFVGTILGLILQPLPTPSVALVGLGAAMITGTMAAKNEALTGFGNSSIWIIVAAFFIADGFLITGLGKRIALLFVRALGKSSLGLSYGMAITDLVLAPATPSNTARAGGVIYPIIRSLSEVNGSTNETPESRRKLGSYLLMTEAQVNTITSAMFLTAMAGNPLAQKFAHDRGINLDWGTWALAAIVPGLAALIVMPWIMSKIYPPTIKKTPDAPEHARQELHEMGPMSSKEWIMLGTFVMLLVLWITGTSIGIDATSAAFFGIAILLVTKVLTWKDMAKNSSAWSTLIFFAVLVGMADHLKKLKVVDWIGQQAAHSVSGMAWPMAFAILVLAYFFIHYMFASNTAQVVALYAVFLGAAVAAGVPPMFAALFLGFMGNLIGGITHYASGPAGVYYGSGYFSVGEWFKIGFMAAIVNLVIWGAVGTAWLFALGFAN</sequence>
<feature type="transmembrane region" description="Helical" evidence="6">
    <location>
        <begin position="112"/>
        <end position="131"/>
    </location>
</feature>
<organism evidence="7 8">
    <name type="scientific">Rothia mucilaginosa</name>
    <dbReference type="NCBI Taxonomy" id="43675"/>
    <lineage>
        <taxon>Bacteria</taxon>
        <taxon>Bacillati</taxon>
        <taxon>Actinomycetota</taxon>
        <taxon>Actinomycetes</taxon>
        <taxon>Micrococcales</taxon>
        <taxon>Micrococcaceae</taxon>
        <taxon>Rothia</taxon>
    </lineage>
</organism>
<dbReference type="GO" id="GO:0022857">
    <property type="term" value="F:transmembrane transporter activity"/>
    <property type="evidence" value="ECO:0007669"/>
    <property type="project" value="InterPro"/>
</dbReference>
<evidence type="ECO:0000313" key="7">
    <source>
        <dbReference type="EMBL" id="MBF1659633.1"/>
    </source>
</evidence>
<evidence type="ECO:0000256" key="3">
    <source>
        <dbReference type="ARBA" id="ARBA00022692"/>
    </source>
</evidence>
<proteinExistence type="inferred from homology"/>
<evidence type="ECO:0000313" key="8">
    <source>
        <dbReference type="Proteomes" id="UP000713964"/>
    </source>
</evidence>
<dbReference type="PANTHER" id="PTHR42826">
    <property type="entry name" value="DICARBOXYLATE TRANSPORTER 2.1, CHLOROPLASTIC"/>
    <property type="match status" value="1"/>
</dbReference>
<dbReference type="AlphaFoldDB" id="A0A930KZ14"/>
<accession>A0A930KZ14</accession>
<feature type="transmembrane region" description="Helical" evidence="6">
    <location>
        <begin position="346"/>
        <end position="365"/>
    </location>
</feature>
<keyword evidence="4 6" id="KW-1133">Transmembrane helix</keyword>
<feature type="transmembrane region" description="Helical" evidence="6">
    <location>
        <begin position="83"/>
        <end position="100"/>
    </location>
</feature>
<dbReference type="InterPro" id="IPR030676">
    <property type="entry name" value="CitT-rel"/>
</dbReference>
<evidence type="ECO:0000256" key="6">
    <source>
        <dbReference type="SAM" id="Phobius"/>
    </source>
</evidence>
<dbReference type="NCBIfam" id="TIGR00785">
    <property type="entry name" value="dass"/>
    <property type="match status" value="1"/>
</dbReference>
<evidence type="ECO:0000256" key="5">
    <source>
        <dbReference type="ARBA" id="ARBA00023136"/>
    </source>
</evidence>
<comment type="subcellular location">
    <subcellularLocation>
        <location evidence="1">Membrane</location>
        <topology evidence="1">Multi-pass membrane protein</topology>
    </subcellularLocation>
</comment>
<dbReference type="GO" id="GO:0016020">
    <property type="term" value="C:membrane"/>
    <property type="evidence" value="ECO:0007669"/>
    <property type="project" value="UniProtKB-SubCell"/>
</dbReference>
<dbReference type="EMBL" id="JABZXL010000021">
    <property type="protein sequence ID" value="MBF1659633.1"/>
    <property type="molecule type" value="Genomic_DNA"/>
</dbReference>
<dbReference type="Proteomes" id="UP000713964">
    <property type="component" value="Unassembled WGS sequence"/>
</dbReference>
<keyword evidence="3 6" id="KW-0812">Transmembrane</keyword>
<feature type="transmembrane region" description="Helical" evidence="6">
    <location>
        <begin position="59"/>
        <end position="76"/>
    </location>
</feature>
<dbReference type="InterPro" id="IPR001898">
    <property type="entry name" value="SLC13A/DASS"/>
</dbReference>
<dbReference type="PIRSF" id="PIRSF002457">
    <property type="entry name" value="DASS"/>
    <property type="match status" value="1"/>
</dbReference>
<feature type="transmembrane region" description="Helical" evidence="6">
    <location>
        <begin position="385"/>
        <end position="406"/>
    </location>
</feature>
<protein>
    <submittedName>
        <fullName evidence="7">Anion permease</fullName>
    </submittedName>
</protein>
<name>A0A930KZ14_9MICC</name>
<evidence type="ECO:0000256" key="1">
    <source>
        <dbReference type="ARBA" id="ARBA00004141"/>
    </source>
</evidence>
<dbReference type="Pfam" id="PF00939">
    <property type="entry name" value="Na_sulph_symp"/>
    <property type="match status" value="1"/>
</dbReference>
<evidence type="ECO:0000256" key="2">
    <source>
        <dbReference type="ARBA" id="ARBA00007349"/>
    </source>
</evidence>
<feature type="transmembrane region" description="Helical" evidence="6">
    <location>
        <begin position="322"/>
        <end position="339"/>
    </location>
</feature>